<dbReference type="Proteomes" id="UP000015104">
    <property type="component" value="Unassembled WGS sequence"/>
</dbReference>
<evidence type="ECO:0000256" key="1">
    <source>
        <dbReference type="SAM" id="SignalP"/>
    </source>
</evidence>
<dbReference type="HOGENOM" id="CLU_080822_0_0_1"/>
<organism evidence="2 3">
    <name type="scientific">Tetranychus urticae</name>
    <name type="common">Two-spotted spider mite</name>
    <dbReference type="NCBI Taxonomy" id="32264"/>
    <lineage>
        <taxon>Eukaryota</taxon>
        <taxon>Metazoa</taxon>
        <taxon>Ecdysozoa</taxon>
        <taxon>Arthropoda</taxon>
        <taxon>Chelicerata</taxon>
        <taxon>Arachnida</taxon>
        <taxon>Acari</taxon>
        <taxon>Acariformes</taxon>
        <taxon>Trombidiformes</taxon>
        <taxon>Prostigmata</taxon>
        <taxon>Eleutherengona</taxon>
        <taxon>Raphignathae</taxon>
        <taxon>Tetranychoidea</taxon>
        <taxon>Tetranychidae</taxon>
        <taxon>Tetranychus</taxon>
    </lineage>
</organism>
<keyword evidence="1" id="KW-0732">Signal</keyword>
<protein>
    <submittedName>
        <fullName evidence="2">Uncharacterized protein</fullName>
    </submittedName>
</protein>
<accession>T1JWE7</accession>
<proteinExistence type="predicted"/>
<dbReference type="AlphaFoldDB" id="T1JWE7"/>
<reference evidence="3" key="1">
    <citation type="submission" date="2011-08" db="EMBL/GenBank/DDBJ databases">
        <authorList>
            <person name="Rombauts S."/>
        </authorList>
    </citation>
    <scope>NUCLEOTIDE SEQUENCE</scope>
    <source>
        <strain evidence="3">London</strain>
    </source>
</reference>
<dbReference type="EMBL" id="CAEY01000811">
    <property type="status" value="NOT_ANNOTATED_CDS"/>
    <property type="molecule type" value="Genomic_DNA"/>
</dbReference>
<feature type="chain" id="PRO_5004590769" evidence="1">
    <location>
        <begin position="19"/>
        <end position="300"/>
    </location>
</feature>
<dbReference type="EnsemblMetazoa" id="tetur02g08000.1">
    <property type="protein sequence ID" value="tetur02g08000.1"/>
    <property type="gene ID" value="tetur02g08000"/>
</dbReference>
<keyword evidence="3" id="KW-1185">Reference proteome</keyword>
<feature type="signal peptide" evidence="1">
    <location>
        <begin position="1"/>
        <end position="18"/>
    </location>
</feature>
<sequence length="300" mass="34910">MDFKSFICFFSVFQLASCMLIKEEKPGLIENKFRYVEIESEIILSTVSDCLSDENLTFRLRTPHYIGQKLCGEDVVIRTFPTEVNQFHENTEYTKNVSLQLESSCGSSKSSFDKTDVVMLTLIEKDLDNVTSHITRLIKSIRVDPLSVDFYPRKLAMKQFERSAQFWQGAADHQCLHICQRPSILFDGQPAYLSPYFKEKCATIFMNNCTIPPREVDYSQMLAEMEKFITTLKYLLLFRRKDSPTCQLLLKDYLVVLELDNKTASLFPKLTKNHHFIATFVDVEKKRTITRQIDECRIIL</sequence>
<reference evidence="2" key="2">
    <citation type="submission" date="2015-06" db="UniProtKB">
        <authorList>
            <consortium name="EnsemblMetazoa"/>
        </authorList>
    </citation>
    <scope>IDENTIFICATION</scope>
</reference>
<evidence type="ECO:0000313" key="2">
    <source>
        <dbReference type="EnsemblMetazoa" id="tetur02g08000.1"/>
    </source>
</evidence>
<evidence type="ECO:0000313" key="3">
    <source>
        <dbReference type="Proteomes" id="UP000015104"/>
    </source>
</evidence>
<name>T1JWE7_TETUR</name>